<dbReference type="GO" id="GO:0016020">
    <property type="term" value="C:membrane"/>
    <property type="evidence" value="ECO:0007669"/>
    <property type="project" value="GOC"/>
</dbReference>
<feature type="transmembrane region" description="Helical" evidence="7">
    <location>
        <begin position="6"/>
        <end position="28"/>
    </location>
</feature>
<feature type="domain" description="Fatty acid hydroxylase" evidence="8">
    <location>
        <begin position="85"/>
        <end position="221"/>
    </location>
</feature>
<dbReference type="InterPro" id="IPR051689">
    <property type="entry name" value="Sterol_desaturase/TMEM195"/>
</dbReference>
<proteinExistence type="predicted"/>
<dbReference type="GO" id="GO:0008610">
    <property type="term" value="P:lipid biosynthetic process"/>
    <property type="evidence" value="ECO:0007669"/>
    <property type="project" value="InterPro"/>
</dbReference>
<keyword evidence="4" id="KW-0560">Oxidoreductase</keyword>
<dbReference type="AlphaFoldDB" id="A0A317T9C6"/>
<evidence type="ECO:0000256" key="2">
    <source>
        <dbReference type="ARBA" id="ARBA00022692"/>
    </source>
</evidence>
<sequence>MDTVTLSYLTTAAGGLLLWFLEGFIPFFSGRESRGKHAGLNLSIAGLNLLILLPSGIMMAFALEQSKAVWSGVKALELPFFLETLLVILLIDLWMYFWHRINHEIDFFWRFHSIHHSDPSMDVTTAWRFHYVEIVLSELLRFPVFILIGAGIEDLILYSMLMTPVIEFHHSNVSIPSSVDRLLRIIIPTPLMHRVHHSVTRSEHDSNYGSMLSLWDRLFGSFRLKKDVKSMTIGLDNESAPEQQRLFALLARPFHN</sequence>
<comment type="caution">
    <text evidence="9">The sequence shown here is derived from an EMBL/GenBank/DDBJ whole genome shotgun (WGS) entry which is preliminary data.</text>
</comment>
<protein>
    <submittedName>
        <fullName evidence="9">Sterol desaturase</fullName>
    </submittedName>
</protein>
<dbReference type="EMBL" id="PDNZ01000001">
    <property type="protein sequence ID" value="PWW83344.1"/>
    <property type="molecule type" value="Genomic_DNA"/>
</dbReference>
<evidence type="ECO:0000256" key="4">
    <source>
        <dbReference type="ARBA" id="ARBA00023002"/>
    </source>
</evidence>
<dbReference type="PANTHER" id="PTHR21624:SF1">
    <property type="entry name" value="ALKYLGLYCEROL MONOOXYGENASE"/>
    <property type="match status" value="1"/>
</dbReference>
<organism evidence="9 10">
    <name type="scientific">Prosthecochloris marina</name>
    <dbReference type="NCBI Taxonomy" id="2017681"/>
    <lineage>
        <taxon>Bacteria</taxon>
        <taxon>Pseudomonadati</taxon>
        <taxon>Chlorobiota</taxon>
        <taxon>Chlorobiia</taxon>
        <taxon>Chlorobiales</taxon>
        <taxon>Chlorobiaceae</taxon>
        <taxon>Prosthecochloris</taxon>
    </lineage>
</organism>
<dbReference type="GO" id="GO:0005506">
    <property type="term" value="F:iron ion binding"/>
    <property type="evidence" value="ECO:0007669"/>
    <property type="project" value="InterPro"/>
</dbReference>
<reference evidence="10" key="1">
    <citation type="submission" date="2017-10" db="EMBL/GenBank/DDBJ databases">
        <authorList>
            <person name="Gaisin V.A."/>
            <person name="Rysina M.S."/>
            <person name="Grouzdev D.S."/>
        </authorList>
    </citation>
    <scope>NUCLEOTIDE SEQUENCE [LARGE SCALE GENOMIC DNA]</scope>
    <source>
        <strain evidence="10">V1</strain>
    </source>
</reference>
<evidence type="ECO:0000256" key="3">
    <source>
        <dbReference type="ARBA" id="ARBA00022989"/>
    </source>
</evidence>
<evidence type="ECO:0000256" key="5">
    <source>
        <dbReference type="ARBA" id="ARBA00023098"/>
    </source>
</evidence>
<feature type="transmembrane region" description="Helical" evidence="7">
    <location>
        <begin position="78"/>
        <end position="98"/>
    </location>
</feature>
<dbReference type="OrthoDB" id="9770329at2"/>
<keyword evidence="3 7" id="KW-1133">Transmembrane helix</keyword>
<evidence type="ECO:0000259" key="8">
    <source>
        <dbReference type="Pfam" id="PF04116"/>
    </source>
</evidence>
<evidence type="ECO:0000256" key="6">
    <source>
        <dbReference type="ARBA" id="ARBA00023136"/>
    </source>
</evidence>
<comment type="subcellular location">
    <subcellularLocation>
        <location evidence="1">Endomembrane system</location>
        <topology evidence="1">Multi-pass membrane protein</topology>
    </subcellularLocation>
</comment>
<keyword evidence="6 7" id="KW-0472">Membrane</keyword>
<dbReference type="Proteomes" id="UP000246278">
    <property type="component" value="Unassembled WGS sequence"/>
</dbReference>
<keyword evidence="5" id="KW-0443">Lipid metabolism</keyword>
<dbReference type="GO" id="GO:0050479">
    <property type="term" value="F:glyceryl-ether monooxygenase activity"/>
    <property type="evidence" value="ECO:0007669"/>
    <property type="project" value="TreeGrafter"/>
</dbReference>
<dbReference type="RefSeq" id="WP_110022225.1">
    <property type="nucleotide sequence ID" value="NZ_PDNZ01000001.1"/>
</dbReference>
<dbReference type="Pfam" id="PF04116">
    <property type="entry name" value="FA_hydroxylase"/>
    <property type="match status" value="1"/>
</dbReference>
<evidence type="ECO:0000256" key="1">
    <source>
        <dbReference type="ARBA" id="ARBA00004127"/>
    </source>
</evidence>
<accession>A0A317T9C6</accession>
<evidence type="ECO:0000313" key="9">
    <source>
        <dbReference type="EMBL" id="PWW83344.1"/>
    </source>
</evidence>
<evidence type="ECO:0000313" key="10">
    <source>
        <dbReference type="Proteomes" id="UP000246278"/>
    </source>
</evidence>
<keyword evidence="10" id="KW-1185">Reference proteome</keyword>
<name>A0A317T9C6_9CHLB</name>
<feature type="transmembrane region" description="Helical" evidence="7">
    <location>
        <begin position="40"/>
        <end position="63"/>
    </location>
</feature>
<keyword evidence="2 7" id="KW-0812">Transmembrane</keyword>
<gene>
    <name evidence="9" type="ORF">CR164_01985</name>
</gene>
<evidence type="ECO:0000256" key="7">
    <source>
        <dbReference type="SAM" id="Phobius"/>
    </source>
</evidence>
<dbReference type="GO" id="GO:0006643">
    <property type="term" value="P:membrane lipid metabolic process"/>
    <property type="evidence" value="ECO:0007669"/>
    <property type="project" value="TreeGrafter"/>
</dbReference>
<dbReference type="InterPro" id="IPR006694">
    <property type="entry name" value="Fatty_acid_hydroxylase"/>
</dbReference>
<dbReference type="PANTHER" id="PTHR21624">
    <property type="entry name" value="STEROL DESATURASE-RELATED PROTEIN"/>
    <property type="match status" value="1"/>
</dbReference>
<dbReference type="GO" id="GO:0012505">
    <property type="term" value="C:endomembrane system"/>
    <property type="evidence" value="ECO:0007669"/>
    <property type="project" value="UniProtKB-SubCell"/>
</dbReference>